<organism evidence="1 2">
    <name type="scientific">Tateyamaria omphalii</name>
    <dbReference type="NCBI Taxonomy" id="299262"/>
    <lineage>
        <taxon>Bacteria</taxon>
        <taxon>Pseudomonadati</taxon>
        <taxon>Pseudomonadota</taxon>
        <taxon>Alphaproteobacteria</taxon>
        <taxon>Rhodobacterales</taxon>
        <taxon>Roseobacteraceae</taxon>
        <taxon>Tateyamaria</taxon>
    </lineage>
</organism>
<evidence type="ECO:0008006" key="3">
    <source>
        <dbReference type="Google" id="ProtNLM"/>
    </source>
</evidence>
<dbReference type="RefSeq" id="WP_076626883.1">
    <property type="nucleotide sequence ID" value="NZ_CP019312.1"/>
</dbReference>
<reference evidence="1 2" key="1">
    <citation type="submission" date="2017-01" db="EMBL/GenBank/DDBJ databases">
        <title>Complete genome of Tateyamaria omphalii DOK1-4 isolated from seawater in Dokdo.</title>
        <authorList>
            <person name="Kim J.H."/>
            <person name="Chi W.-J."/>
        </authorList>
    </citation>
    <scope>NUCLEOTIDE SEQUENCE [LARGE SCALE GENOMIC DNA]</scope>
    <source>
        <strain evidence="1 2">DOK1-4</strain>
    </source>
</reference>
<protein>
    <recommendedName>
        <fullName evidence="3">DUF560 domain-containing protein</fullName>
    </recommendedName>
</protein>
<accession>A0A1P8MSE6</accession>
<dbReference type="AlphaFoldDB" id="A0A1P8MSE6"/>
<proteinExistence type="predicted"/>
<keyword evidence="2" id="KW-1185">Reference proteome</keyword>
<dbReference type="EMBL" id="CP019312">
    <property type="protein sequence ID" value="APX11017.1"/>
    <property type="molecule type" value="Genomic_DNA"/>
</dbReference>
<dbReference type="STRING" id="299262.BWR18_04425"/>
<dbReference type="OrthoDB" id="7684399at2"/>
<dbReference type="SUPFAM" id="SSF48452">
    <property type="entry name" value="TPR-like"/>
    <property type="match status" value="1"/>
</dbReference>
<dbReference type="KEGG" id="tom:BWR18_04425"/>
<dbReference type="Proteomes" id="UP000186336">
    <property type="component" value="Chromosome"/>
</dbReference>
<gene>
    <name evidence="1" type="ORF">BWR18_04425</name>
</gene>
<evidence type="ECO:0000313" key="2">
    <source>
        <dbReference type="Proteomes" id="UP000186336"/>
    </source>
</evidence>
<name>A0A1P8MSE6_9RHOB</name>
<evidence type="ECO:0000313" key="1">
    <source>
        <dbReference type="EMBL" id="APX11017.1"/>
    </source>
</evidence>
<dbReference type="InterPro" id="IPR011990">
    <property type="entry name" value="TPR-like_helical_dom_sf"/>
</dbReference>
<dbReference type="Gene3D" id="1.25.40.10">
    <property type="entry name" value="Tetratricopeptide repeat domain"/>
    <property type="match status" value="1"/>
</dbReference>
<sequence>MKRALIGALLTLWASAGSTDPQQSDDSQTFNIEQARVLARQALYAGRFDLARDVAMVLVRADPEDAYAYGVLAAAHSRLNDPKLARAAARLSYKYSETPTEKFGAARTAASVAFQQERPTLSQGWLRLAATHADTDAQEKALAQDYGRVRAANPLRFNINFSVAPSDNVNNGTDNVLEVINDVPTLGVFRPSSRALDGIVGTLDVQLQYRLAQGEKSRTTATGRLYTRRVDLSDEAQARVPDLRNSDFGSTYAETGVDHLFALGKPGNFVTVGGAIGASWSGDERSHDFAKLSLSRSLKVGDASRLTLRSGVERRFSTASNLRDLDVLTLGATYSHKLERGDRFSLGLTVQDIQGDFVNAAYQTASVRASYTFGKQLGPMEISTGLTVGYTDYEEYRLVRTVQGGRQDESLYGDVSLFFKDYDFAGFAPTIRLRTGRRTSNVNRFETDETTITLGIQSKF</sequence>